<dbReference type="Proteomes" id="UP000034521">
    <property type="component" value="Unassembled WGS sequence"/>
</dbReference>
<keyword evidence="1" id="KW-1133">Transmembrane helix</keyword>
<dbReference type="EMBL" id="LCIQ01000060">
    <property type="protein sequence ID" value="KKT58445.1"/>
    <property type="molecule type" value="Genomic_DNA"/>
</dbReference>
<comment type="caution">
    <text evidence="2">The sequence shown here is derived from an EMBL/GenBank/DDBJ whole genome shotgun (WGS) entry which is preliminary data.</text>
</comment>
<sequence length="157" mass="17493">MLETSHALVAGAIAGHTKDPATAVSLSFLSHFIMDAVPHWDFGTNWRGRRKLYTGLVAIIDVIVGFGLGYLIFGQTVPLPLLFAAIAASMIPDWLETPWYIFFANHQKKQPAKQAGFPEKLAFGIYKLENQFHNKTKFPLGVITQIVTVAFFFVLLK</sequence>
<organism evidence="2 3">
    <name type="scientific">Candidatus Gottesmanbacteria bacterium GW2011_GWA1_44_24b</name>
    <dbReference type="NCBI Taxonomy" id="1618437"/>
    <lineage>
        <taxon>Bacteria</taxon>
        <taxon>Candidatus Gottesmaniibacteriota</taxon>
    </lineage>
</organism>
<evidence type="ECO:0000313" key="2">
    <source>
        <dbReference type="EMBL" id="KKT58445.1"/>
    </source>
</evidence>
<gene>
    <name evidence="2" type="ORF">UW52_C0060G0002</name>
</gene>
<keyword evidence="1" id="KW-0472">Membrane</keyword>
<evidence type="ECO:0000256" key="1">
    <source>
        <dbReference type="SAM" id="Phobius"/>
    </source>
</evidence>
<reference evidence="2 3" key="1">
    <citation type="journal article" date="2015" name="Nature">
        <title>rRNA introns, odd ribosomes, and small enigmatic genomes across a large radiation of phyla.</title>
        <authorList>
            <person name="Brown C.T."/>
            <person name="Hug L.A."/>
            <person name="Thomas B.C."/>
            <person name="Sharon I."/>
            <person name="Castelle C.J."/>
            <person name="Singh A."/>
            <person name="Wilkins M.J."/>
            <person name="Williams K.H."/>
            <person name="Banfield J.F."/>
        </authorList>
    </citation>
    <scope>NUCLEOTIDE SEQUENCE [LARGE SCALE GENOMIC DNA]</scope>
</reference>
<protein>
    <submittedName>
        <fullName evidence="2">Uncharacterized protein</fullName>
    </submittedName>
</protein>
<feature type="transmembrane region" description="Helical" evidence="1">
    <location>
        <begin position="138"/>
        <end position="156"/>
    </location>
</feature>
<name>A0A0G1IGY2_9BACT</name>
<evidence type="ECO:0000313" key="3">
    <source>
        <dbReference type="Proteomes" id="UP000034521"/>
    </source>
</evidence>
<keyword evidence="1" id="KW-0812">Transmembrane</keyword>
<proteinExistence type="predicted"/>
<dbReference type="AlphaFoldDB" id="A0A0G1IGY2"/>
<feature type="transmembrane region" description="Helical" evidence="1">
    <location>
        <begin position="52"/>
        <end position="73"/>
    </location>
</feature>
<accession>A0A0G1IGY2</accession>